<name>A0AAN6XZ00_9PEZI</name>
<keyword evidence="1" id="KW-1133">Transmembrane helix</keyword>
<dbReference type="EMBL" id="MU858254">
    <property type="protein sequence ID" value="KAK4208190.1"/>
    <property type="molecule type" value="Genomic_DNA"/>
</dbReference>
<dbReference type="CDD" id="cd12087">
    <property type="entry name" value="TM_EGFR-like"/>
    <property type="match status" value="1"/>
</dbReference>
<dbReference type="AlphaFoldDB" id="A0AAN6XZ00"/>
<evidence type="ECO:0000313" key="2">
    <source>
        <dbReference type="EMBL" id="KAK4208190.1"/>
    </source>
</evidence>
<keyword evidence="1" id="KW-0472">Membrane</keyword>
<organism evidence="2 3">
    <name type="scientific">Rhypophila decipiens</name>
    <dbReference type="NCBI Taxonomy" id="261697"/>
    <lineage>
        <taxon>Eukaryota</taxon>
        <taxon>Fungi</taxon>
        <taxon>Dikarya</taxon>
        <taxon>Ascomycota</taxon>
        <taxon>Pezizomycotina</taxon>
        <taxon>Sordariomycetes</taxon>
        <taxon>Sordariomycetidae</taxon>
        <taxon>Sordariales</taxon>
        <taxon>Naviculisporaceae</taxon>
        <taxon>Rhypophila</taxon>
    </lineage>
</organism>
<accession>A0AAN6XZ00</accession>
<comment type="caution">
    <text evidence="2">The sequence shown here is derived from an EMBL/GenBank/DDBJ whole genome shotgun (WGS) entry which is preliminary data.</text>
</comment>
<dbReference type="Proteomes" id="UP001301769">
    <property type="component" value="Unassembled WGS sequence"/>
</dbReference>
<proteinExistence type="predicted"/>
<evidence type="ECO:0000256" key="1">
    <source>
        <dbReference type="SAM" id="Phobius"/>
    </source>
</evidence>
<protein>
    <submittedName>
        <fullName evidence="2">Uncharacterized protein</fullName>
    </submittedName>
</protein>
<reference evidence="2" key="2">
    <citation type="submission" date="2023-05" db="EMBL/GenBank/DDBJ databases">
        <authorList>
            <consortium name="Lawrence Berkeley National Laboratory"/>
            <person name="Steindorff A."/>
            <person name="Hensen N."/>
            <person name="Bonometti L."/>
            <person name="Westerberg I."/>
            <person name="Brannstrom I.O."/>
            <person name="Guillou S."/>
            <person name="Cros-Aarteil S."/>
            <person name="Calhoun S."/>
            <person name="Haridas S."/>
            <person name="Kuo A."/>
            <person name="Mondo S."/>
            <person name="Pangilinan J."/>
            <person name="Riley R."/>
            <person name="Labutti K."/>
            <person name="Andreopoulos B."/>
            <person name="Lipzen A."/>
            <person name="Chen C."/>
            <person name="Yanf M."/>
            <person name="Daum C."/>
            <person name="Ng V."/>
            <person name="Clum A."/>
            <person name="Ohm R."/>
            <person name="Martin F."/>
            <person name="Silar P."/>
            <person name="Natvig D."/>
            <person name="Lalanne C."/>
            <person name="Gautier V."/>
            <person name="Ament-Velasquez S.L."/>
            <person name="Kruys A."/>
            <person name="Hutchinson M.I."/>
            <person name="Powell A.J."/>
            <person name="Barry K."/>
            <person name="Miller A.N."/>
            <person name="Grigoriev I.V."/>
            <person name="Debuchy R."/>
            <person name="Gladieux P."/>
            <person name="Thoren M.H."/>
            <person name="Johannesson H."/>
        </authorList>
    </citation>
    <scope>NUCLEOTIDE SEQUENCE</scope>
    <source>
        <strain evidence="2">PSN293</strain>
    </source>
</reference>
<reference evidence="2" key="1">
    <citation type="journal article" date="2023" name="Mol. Phylogenet. Evol.">
        <title>Genome-scale phylogeny and comparative genomics of the fungal order Sordariales.</title>
        <authorList>
            <person name="Hensen N."/>
            <person name="Bonometti L."/>
            <person name="Westerberg I."/>
            <person name="Brannstrom I.O."/>
            <person name="Guillou S."/>
            <person name="Cros-Aarteil S."/>
            <person name="Calhoun S."/>
            <person name="Haridas S."/>
            <person name="Kuo A."/>
            <person name="Mondo S."/>
            <person name="Pangilinan J."/>
            <person name="Riley R."/>
            <person name="LaButti K."/>
            <person name="Andreopoulos B."/>
            <person name="Lipzen A."/>
            <person name="Chen C."/>
            <person name="Yan M."/>
            <person name="Daum C."/>
            <person name="Ng V."/>
            <person name="Clum A."/>
            <person name="Steindorff A."/>
            <person name="Ohm R.A."/>
            <person name="Martin F."/>
            <person name="Silar P."/>
            <person name="Natvig D.O."/>
            <person name="Lalanne C."/>
            <person name="Gautier V."/>
            <person name="Ament-Velasquez S.L."/>
            <person name="Kruys A."/>
            <person name="Hutchinson M.I."/>
            <person name="Powell A.J."/>
            <person name="Barry K."/>
            <person name="Miller A.N."/>
            <person name="Grigoriev I.V."/>
            <person name="Debuchy R."/>
            <person name="Gladieux P."/>
            <person name="Hiltunen Thoren M."/>
            <person name="Johannesson H."/>
        </authorList>
    </citation>
    <scope>NUCLEOTIDE SEQUENCE</scope>
    <source>
        <strain evidence="2">PSN293</strain>
    </source>
</reference>
<feature type="non-terminal residue" evidence="2">
    <location>
        <position position="207"/>
    </location>
</feature>
<sequence>PITTQPNRIAKPSYSGTGQLLAGPCTQTQYTLIDAGEMVYQAALVGCDADRPECCPFEVATTSGNRVAGVGGGFPTPAANALSALTACPDDYYPISGQCCPNGYFKFTTQIAYQTPCFSSFKAELTPPPVTVGLPNNPTDMSKPTSAINNLVWAMGYNMTQPSSGLSQAATIGIGVGASVFGIAVIGLLAMVFIRIRRSKKAALEEQ</sequence>
<keyword evidence="3" id="KW-1185">Reference proteome</keyword>
<feature type="transmembrane region" description="Helical" evidence="1">
    <location>
        <begin position="169"/>
        <end position="194"/>
    </location>
</feature>
<gene>
    <name evidence="2" type="ORF">QBC37DRAFT_453711</name>
</gene>
<feature type="non-terminal residue" evidence="2">
    <location>
        <position position="1"/>
    </location>
</feature>
<keyword evidence="1" id="KW-0812">Transmembrane</keyword>
<evidence type="ECO:0000313" key="3">
    <source>
        <dbReference type="Proteomes" id="UP001301769"/>
    </source>
</evidence>